<dbReference type="AlphaFoldDB" id="A0A6H2DJX3"/>
<dbReference type="RefSeq" id="WP_168818089.1">
    <property type="nucleotide sequence ID" value="NZ_CP051217.1"/>
</dbReference>
<protein>
    <submittedName>
        <fullName evidence="1">DUF2817 domain-containing protein</fullName>
    </submittedName>
</protein>
<reference evidence="1 2" key="1">
    <citation type="submission" date="2020-04" db="EMBL/GenBank/DDBJ databases">
        <title>Genome sequence for Sphingorhabdus sp. strain M1.</title>
        <authorList>
            <person name="Park S.-J."/>
        </authorList>
    </citation>
    <scope>NUCLEOTIDE SEQUENCE [LARGE SCALE GENOMIC DNA]</scope>
    <source>
        <strain evidence="1 2">JK6</strain>
    </source>
</reference>
<dbReference type="Proteomes" id="UP000501600">
    <property type="component" value="Chromosome"/>
</dbReference>
<dbReference type="InterPro" id="IPR021259">
    <property type="entry name" value="DUF2817"/>
</dbReference>
<keyword evidence="2" id="KW-1185">Reference proteome</keyword>
<proteinExistence type="predicted"/>
<evidence type="ECO:0000313" key="1">
    <source>
        <dbReference type="EMBL" id="QJB68245.1"/>
    </source>
</evidence>
<name>A0A6H2DJX3_9SPHN</name>
<accession>A0A6H2DJX3</accession>
<organism evidence="1 2">
    <name type="scientific">Parasphingorhabdus halotolerans</name>
    <dbReference type="NCBI Taxonomy" id="2725558"/>
    <lineage>
        <taxon>Bacteria</taxon>
        <taxon>Pseudomonadati</taxon>
        <taxon>Pseudomonadota</taxon>
        <taxon>Alphaproteobacteria</taxon>
        <taxon>Sphingomonadales</taxon>
        <taxon>Sphingomonadaceae</taxon>
        <taxon>Parasphingorhabdus</taxon>
    </lineage>
</organism>
<sequence>MNTTSYFSSNYALQRQRFLDQATKAQLSVESHLHPLRGREGEELAMDVARLGPAGSQHMLIITSGTHGLEGFSGSGIQLALMDDPEFHALATASGVSILYVHGVNPWGFSWYHRWTHENVDLNRNFLDFSDSSITNEGFRYPEIADFIVPANWPDAQADEQMATWIAANDMAALIQAVTGGQRSHPDGLFFCGNQPTWSNQTFRHVLRTHAAGCTQAAIIDLHTGLGPCGHGERIVAPQDDRAHARVKAWWGNVTSVADGSSSSAKVSGYLCGALDEEIPGAEVTAMVLEFGTVPMPEVLDALRADQWLIRQTDPDPVKADAIKQQVLAAFYVDTDEWKQQLVEQAIEASHQAARGLAGGL</sequence>
<evidence type="ECO:0000313" key="2">
    <source>
        <dbReference type="Proteomes" id="UP000501600"/>
    </source>
</evidence>
<dbReference type="EMBL" id="CP051217">
    <property type="protein sequence ID" value="QJB68245.1"/>
    <property type="molecule type" value="Genomic_DNA"/>
</dbReference>
<dbReference type="KEGG" id="phao:HF685_02115"/>
<dbReference type="Gene3D" id="3.40.630.10">
    <property type="entry name" value="Zn peptidases"/>
    <property type="match status" value="1"/>
</dbReference>
<dbReference type="CDD" id="cd06233">
    <property type="entry name" value="M14-like"/>
    <property type="match status" value="1"/>
</dbReference>
<dbReference type="SUPFAM" id="SSF53187">
    <property type="entry name" value="Zn-dependent exopeptidases"/>
    <property type="match status" value="1"/>
</dbReference>
<gene>
    <name evidence="1" type="ORF">HF685_02115</name>
</gene>
<dbReference type="Pfam" id="PF10994">
    <property type="entry name" value="DUF2817"/>
    <property type="match status" value="1"/>
</dbReference>